<evidence type="ECO:0000313" key="2">
    <source>
        <dbReference type="Proteomes" id="UP000828390"/>
    </source>
</evidence>
<keyword evidence="2" id="KW-1185">Reference proteome</keyword>
<dbReference type="AlphaFoldDB" id="A0A9D4RG66"/>
<dbReference type="Proteomes" id="UP000828390">
    <property type="component" value="Unassembled WGS sequence"/>
</dbReference>
<reference evidence="1" key="2">
    <citation type="submission" date="2020-11" db="EMBL/GenBank/DDBJ databases">
        <authorList>
            <person name="McCartney M.A."/>
            <person name="Auch B."/>
            <person name="Kono T."/>
            <person name="Mallez S."/>
            <person name="Becker A."/>
            <person name="Gohl D.M."/>
            <person name="Silverstein K.A.T."/>
            <person name="Koren S."/>
            <person name="Bechman K.B."/>
            <person name="Herman A."/>
            <person name="Abrahante J.E."/>
            <person name="Garbe J."/>
        </authorList>
    </citation>
    <scope>NUCLEOTIDE SEQUENCE</scope>
    <source>
        <strain evidence="1">Duluth1</strain>
        <tissue evidence="1">Whole animal</tissue>
    </source>
</reference>
<gene>
    <name evidence="1" type="ORF">DPMN_028134</name>
</gene>
<organism evidence="1 2">
    <name type="scientific">Dreissena polymorpha</name>
    <name type="common">Zebra mussel</name>
    <name type="synonym">Mytilus polymorpha</name>
    <dbReference type="NCBI Taxonomy" id="45954"/>
    <lineage>
        <taxon>Eukaryota</taxon>
        <taxon>Metazoa</taxon>
        <taxon>Spiralia</taxon>
        <taxon>Lophotrochozoa</taxon>
        <taxon>Mollusca</taxon>
        <taxon>Bivalvia</taxon>
        <taxon>Autobranchia</taxon>
        <taxon>Heteroconchia</taxon>
        <taxon>Euheterodonta</taxon>
        <taxon>Imparidentia</taxon>
        <taxon>Neoheterodontei</taxon>
        <taxon>Myida</taxon>
        <taxon>Dreissenoidea</taxon>
        <taxon>Dreissenidae</taxon>
        <taxon>Dreissena</taxon>
    </lineage>
</organism>
<reference evidence="1" key="1">
    <citation type="journal article" date="2019" name="bioRxiv">
        <title>The Genome of the Zebra Mussel, Dreissena polymorpha: A Resource for Invasive Species Research.</title>
        <authorList>
            <person name="McCartney M.A."/>
            <person name="Auch B."/>
            <person name="Kono T."/>
            <person name="Mallez S."/>
            <person name="Zhang Y."/>
            <person name="Obille A."/>
            <person name="Becker A."/>
            <person name="Abrahante J.E."/>
            <person name="Garbe J."/>
            <person name="Badalamenti J.P."/>
            <person name="Herman A."/>
            <person name="Mangelson H."/>
            <person name="Liachko I."/>
            <person name="Sullivan S."/>
            <person name="Sone E.D."/>
            <person name="Koren S."/>
            <person name="Silverstein K.A.T."/>
            <person name="Beckman K.B."/>
            <person name="Gohl D.M."/>
        </authorList>
    </citation>
    <scope>NUCLEOTIDE SEQUENCE</scope>
    <source>
        <strain evidence="1">Duluth1</strain>
        <tissue evidence="1">Whole animal</tissue>
    </source>
</reference>
<sequence length="89" mass="10269">MPKIFCHPYFFIRNSVRPQCNRSLEVSRLPTLCLKCVTEFNLNGTAHWRNPDYRPYVTNARQSSTSMAPLTGGIPTAAHIYSMRNRIRP</sequence>
<dbReference type="EMBL" id="JAIWYP010000002">
    <property type="protein sequence ID" value="KAH3865095.1"/>
    <property type="molecule type" value="Genomic_DNA"/>
</dbReference>
<accession>A0A9D4RG66</accession>
<protein>
    <submittedName>
        <fullName evidence="1">Uncharacterized protein</fullName>
    </submittedName>
</protein>
<evidence type="ECO:0000313" key="1">
    <source>
        <dbReference type="EMBL" id="KAH3865095.1"/>
    </source>
</evidence>
<proteinExistence type="predicted"/>
<name>A0A9D4RG66_DREPO</name>
<comment type="caution">
    <text evidence="1">The sequence shown here is derived from an EMBL/GenBank/DDBJ whole genome shotgun (WGS) entry which is preliminary data.</text>
</comment>